<keyword evidence="4" id="KW-0614">Plasmid</keyword>
<dbReference type="Pfam" id="PF00171">
    <property type="entry name" value="Aldedh"/>
    <property type="match status" value="1"/>
</dbReference>
<evidence type="ECO:0000256" key="1">
    <source>
        <dbReference type="ARBA" id="ARBA00009986"/>
    </source>
</evidence>
<dbReference type="OrthoDB" id="6882680at2"/>
<dbReference type="HOGENOM" id="CLU_2702284_0_0_5"/>
<dbReference type="SMR" id="Q931C1"/>
<dbReference type="SUPFAM" id="SSF53720">
    <property type="entry name" value="ALDH-like"/>
    <property type="match status" value="1"/>
</dbReference>
<proteinExistence type="inferred from homology"/>
<dbReference type="PANTHER" id="PTHR43353:SF5">
    <property type="entry name" value="SUCCINATE-SEMIALDEHYDE DEHYDROGENASE, MITOCHONDRIAL"/>
    <property type="match status" value="1"/>
</dbReference>
<dbReference type="EnsemblBacteria" id="AAK64681">
    <property type="protein sequence ID" value="AAK64681"/>
    <property type="gene ID" value="SMa0050"/>
</dbReference>
<name>Q931C1_RHIME</name>
<dbReference type="PATRIC" id="fig|266834.11.peg.23"/>
<dbReference type="Proteomes" id="UP000001976">
    <property type="component" value="Plasmid pSymA"/>
</dbReference>
<dbReference type="PIR" id="G95264">
    <property type="entry name" value="G95264"/>
</dbReference>
<keyword evidence="5" id="KW-1185">Reference proteome</keyword>
<dbReference type="GO" id="GO:0004777">
    <property type="term" value="F:succinate-semialdehyde dehydrogenase (NAD+) activity"/>
    <property type="evidence" value="ECO:0007669"/>
    <property type="project" value="TreeGrafter"/>
</dbReference>
<organism evidence="4 5">
    <name type="scientific">Rhizobium meliloti (strain 1021)</name>
    <name type="common">Ensifer meliloti</name>
    <name type="synonym">Sinorhizobium meliloti</name>
    <dbReference type="NCBI Taxonomy" id="266834"/>
    <lineage>
        <taxon>Bacteria</taxon>
        <taxon>Pseudomonadati</taxon>
        <taxon>Pseudomonadota</taxon>
        <taxon>Alphaproteobacteria</taxon>
        <taxon>Hyphomicrobiales</taxon>
        <taxon>Rhizobiaceae</taxon>
        <taxon>Sinorhizobium/Ensifer group</taxon>
        <taxon>Sinorhizobium</taxon>
    </lineage>
</organism>
<dbReference type="PANTHER" id="PTHR43353">
    <property type="entry name" value="SUCCINATE-SEMIALDEHYDE DEHYDROGENASE, MITOCHONDRIAL"/>
    <property type="match status" value="1"/>
</dbReference>
<reference evidence="4 5" key="1">
    <citation type="journal article" date="2001" name="Proc. Natl. Acad. Sci. U.S.A.">
        <title>Nucleotide sequence and predicted functions of the entire Sinorhizobium meliloti pSymA megaplasmid.</title>
        <authorList>
            <person name="Barnett M.J."/>
            <person name="Fisher R.F."/>
            <person name="Jones T."/>
            <person name="Komp C."/>
            <person name="Abola A.P."/>
            <person name="Barloy-Hubler F."/>
            <person name="Bowser L."/>
            <person name="Capela D."/>
            <person name="Galibert F."/>
            <person name="Gouzy J."/>
            <person name="Gurjal M."/>
            <person name="Hong A."/>
            <person name="Huizar L."/>
            <person name="Hyman R.W."/>
            <person name="Kahn D."/>
            <person name="Kahn M.L."/>
            <person name="Kalman S."/>
            <person name="Keating D.H."/>
            <person name="Palm C."/>
            <person name="Peck M.C."/>
            <person name="Surzycki R."/>
            <person name="Wells D.H."/>
            <person name="Yeh K.-C."/>
            <person name="Davis R.W."/>
            <person name="Federspiel N.A."/>
            <person name="Long S.R."/>
        </authorList>
    </citation>
    <scope>NUCLEOTIDE SEQUENCE [LARGE SCALE GENOMIC DNA]</scope>
    <source>
        <strain evidence="4 5">1021</strain>
        <plasmid evidence="5">Plasmid pSymA</plasmid>
    </source>
</reference>
<dbReference type="InterPro" id="IPR016163">
    <property type="entry name" value="Ald_DH_C"/>
</dbReference>
<feature type="domain" description="Aldehyde dehydrogenase" evidence="3">
    <location>
        <begin position="4"/>
        <end position="66"/>
    </location>
</feature>
<evidence type="ECO:0000256" key="2">
    <source>
        <dbReference type="ARBA" id="ARBA00023002"/>
    </source>
</evidence>
<dbReference type="InterPro" id="IPR016161">
    <property type="entry name" value="Ald_DH/histidinol_DH"/>
</dbReference>
<comment type="similarity">
    <text evidence="1">Belongs to the aldehyde dehydrogenase family.</text>
</comment>
<dbReference type="Gene3D" id="3.40.309.10">
    <property type="entry name" value="Aldehyde Dehydrogenase, Chain A, domain 2"/>
    <property type="match status" value="1"/>
</dbReference>
<dbReference type="EMBL" id="AE006469">
    <property type="protein sequence ID" value="AAK64681.1"/>
    <property type="molecule type" value="Genomic_DNA"/>
</dbReference>
<geneLocation type="plasmid" evidence="4 5">
    <name>pSymA</name>
</geneLocation>
<dbReference type="InterPro" id="IPR015590">
    <property type="entry name" value="Aldehyde_DH_dom"/>
</dbReference>
<evidence type="ECO:0000313" key="5">
    <source>
        <dbReference type="Proteomes" id="UP000001976"/>
    </source>
</evidence>
<sequence>MQVGFYDDFAERLAAKVRKMKVDNGFEPGADTGPLISQKALARVQEHISDAVAKGRECGLFFEPTVLMGGRWR</sequence>
<keyword evidence="2" id="KW-0560">Oxidoreductase</keyword>
<evidence type="ECO:0000259" key="3">
    <source>
        <dbReference type="Pfam" id="PF00171"/>
    </source>
</evidence>
<accession>Q931C1</accession>
<dbReference type="KEGG" id="sme:SMa0050"/>
<protein>
    <recommendedName>
        <fullName evidence="3">Aldehyde dehydrogenase domain-containing protein</fullName>
    </recommendedName>
</protein>
<dbReference type="InterPro" id="IPR050740">
    <property type="entry name" value="Aldehyde_DH_Superfamily"/>
</dbReference>
<dbReference type="GO" id="GO:0009450">
    <property type="term" value="P:gamma-aminobutyric acid catabolic process"/>
    <property type="evidence" value="ECO:0007669"/>
    <property type="project" value="TreeGrafter"/>
</dbReference>
<evidence type="ECO:0000313" key="4">
    <source>
        <dbReference type="EMBL" id="AAK64681.1"/>
    </source>
</evidence>
<dbReference type="AlphaFoldDB" id="Q931C1"/>
<reference evidence="5" key="2">
    <citation type="journal article" date="2001" name="Science">
        <title>The composite genome of the legume symbiont Sinorhizobium meliloti.</title>
        <authorList>
            <person name="Galibert F."/>
            <person name="Finan T.M."/>
            <person name="Long S.R."/>
            <person name="Puehler A."/>
            <person name="Abola P."/>
            <person name="Ampe F."/>
            <person name="Barloy-Hubler F."/>
            <person name="Barnett M.J."/>
            <person name="Becker A."/>
            <person name="Boistard P."/>
            <person name="Bothe G."/>
            <person name="Boutry M."/>
            <person name="Bowser L."/>
            <person name="Buhrmester J."/>
            <person name="Cadieu E."/>
            <person name="Capela D."/>
            <person name="Chain P."/>
            <person name="Cowie A."/>
            <person name="Davis R.W."/>
            <person name="Dreano S."/>
            <person name="Federspiel N.A."/>
            <person name="Fisher R.F."/>
            <person name="Gloux S."/>
            <person name="Godrie T."/>
            <person name="Goffeau A."/>
            <person name="Golding B."/>
            <person name="Gouzy J."/>
            <person name="Gurjal M."/>
            <person name="Hernandez-Lucas I."/>
            <person name="Hong A."/>
            <person name="Huizar L."/>
            <person name="Hyman R.W."/>
            <person name="Jones T."/>
            <person name="Kahn D."/>
            <person name="Kahn M.L."/>
            <person name="Kalman S."/>
            <person name="Keating D.H."/>
            <person name="Kiss E."/>
            <person name="Komp C."/>
            <person name="Lelaure V."/>
            <person name="Masuy D."/>
            <person name="Palm C."/>
            <person name="Peck M.C."/>
            <person name="Pohl T.M."/>
            <person name="Portetelle D."/>
            <person name="Purnelle B."/>
            <person name="Ramsperger U."/>
            <person name="Surzycki R."/>
            <person name="Thebault P."/>
            <person name="Vandenbol M."/>
            <person name="Vorhoelter F.J."/>
            <person name="Weidner S."/>
            <person name="Wells D.H."/>
            <person name="Wong K."/>
            <person name="Yeh K.-C."/>
            <person name="Batut J."/>
        </authorList>
    </citation>
    <scope>NUCLEOTIDE SEQUENCE [LARGE SCALE GENOMIC DNA]</scope>
    <source>
        <strain evidence="5">1021</strain>
        <plasmid evidence="5">Plasmid pSymA</plasmid>
    </source>
</reference>
<gene>
    <name evidence="4" type="ORF">SMa0050</name>
</gene>